<gene>
    <name evidence="4" type="ORF">FJTKL_06563</name>
</gene>
<keyword evidence="1" id="KW-0234">DNA repair</keyword>
<proteinExistence type="inferred from homology"/>
<comment type="catalytic activity">
    <reaction evidence="1">
        <text>ATP + H2O = ADP + phosphate + H(+)</text>
        <dbReference type="Rhea" id="RHEA:13065"/>
        <dbReference type="ChEBI" id="CHEBI:15377"/>
        <dbReference type="ChEBI" id="CHEBI:15378"/>
        <dbReference type="ChEBI" id="CHEBI:30616"/>
        <dbReference type="ChEBI" id="CHEBI:43474"/>
        <dbReference type="ChEBI" id="CHEBI:456216"/>
        <dbReference type="EC" id="5.6.2.3"/>
    </reaction>
</comment>
<reference evidence="4 5" key="1">
    <citation type="submission" date="2024-03" db="EMBL/GenBank/DDBJ databases">
        <title>A high-quality draft genome sequence of Diaporthe vaccinii, a causative agent of upright dieback and viscid rot disease in cranberry plants.</title>
        <authorList>
            <person name="Sarrasin M."/>
            <person name="Lang B.F."/>
            <person name="Burger G."/>
        </authorList>
    </citation>
    <scope>NUCLEOTIDE SEQUENCE [LARGE SCALE GENOMIC DNA]</scope>
    <source>
        <strain evidence="4 5">IS7</strain>
    </source>
</reference>
<dbReference type="SUPFAM" id="SSF52540">
    <property type="entry name" value="P-loop containing nucleoside triphosphate hydrolases"/>
    <property type="match status" value="2"/>
</dbReference>
<dbReference type="CDD" id="cd18809">
    <property type="entry name" value="SF1_C_RecD"/>
    <property type="match status" value="1"/>
</dbReference>
<protein>
    <recommendedName>
        <fullName evidence="1">ATP-dependent DNA helicase</fullName>
        <ecNumber evidence="1">5.6.2.3</ecNumber>
    </recommendedName>
</protein>
<dbReference type="EMBL" id="JBAWTH010000236">
    <property type="protein sequence ID" value="KAL2272442.1"/>
    <property type="molecule type" value="Genomic_DNA"/>
</dbReference>
<keyword evidence="1" id="KW-0067">ATP-binding</keyword>
<dbReference type="Pfam" id="PF05970">
    <property type="entry name" value="PIF1"/>
    <property type="match status" value="1"/>
</dbReference>
<dbReference type="InterPro" id="IPR010285">
    <property type="entry name" value="DNA_helicase_pif1-like_DEAD"/>
</dbReference>
<keyword evidence="1" id="KW-0547">Nucleotide-binding</keyword>
<keyword evidence="1" id="KW-0233">DNA recombination</keyword>
<evidence type="ECO:0000313" key="4">
    <source>
        <dbReference type="EMBL" id="KAL2272442.1"/>
    </source>
</evidence>
<comment type="caution">
    <text evidence="4">The sequence shown here is derived from an EMBL/GenBank/DDBJ whole genome shotgun (WGS) entry which is preliminary data.</text>
</comment>
<organism evidence="4 5">
    <name type="scientific">Diaporthe vaccinii</name>
    <dbReference type="NCBI Taxonomy" id="105482"/>
    <lineage>
        <taxon>Eukaryota</taxon>
        <taxon>Fungi</taxon>
        <taxon>Dikarya</taxon>
        <taxon>Ascomycota</taxon>
        <taxon>Pezizomycotina</taxon>
        <taxon>Sordariomycetes</taxon>
        <taxon>Sordariomycetidae</taxon>
        <taxon>Diaporthales</taxon>
        <taxon>Diaporthaceae</taxon>
        <taxon>Diaporthe</taxon>
        <taxon>Diaporthe eres species complex</taxon>
    </lineage>
</organism>
<evidence type="ECO:0000313" key="5">
    <source>
        <dbReference type="Proteomes" id="UP001600888"/>
    </source>
</evidence>
<feature type="domain" description="AAA+ ATPase" evidence="3">
    <location>
        <begin position="124"/>
        <end position="259"/>
    </location>
</feature>
<keyword evidence="1" id="KW-0347">Helicase</keyword>
<dbReference type="InterPro" id="IPR051055">
    <property type="entry name" value="PIF1_helicase"/>
</dbReference>
<dbReference type="Gene3D" id="3.40.50.300">
    <property type="entry name" value="P-loop containing nucleotide triphosphate hydrolases"/>
    <property type="match status" value="1"/>
</dbReference>
<accession>A0ABR4DQA0</accession>
<dbReference type="Proteomes" id="UP001600888">
    <property type="component" value="Unassembled WGS sequence"/>
</dbReference>
<dbReference type="InterPro" id="IPR003593">
    <property type="entry name" value="AAA+_ATPase"/>
</dbReference>
<keyword evidence="1" id="KW-0227">DNA damage</keyword>
<feature type="region of interest" description="Disordered" evidence="2">
    <location>
        <begin position="77"/>
        <end position="111"/>
    </location>
</feature>
<feature type="compositionally biased region" description="Basic and acidic residues" evidence="2">
    <location>
        <begin position="93"/>
        <end position="108"/>
    </location>
</feature>
<comment type="similarity">
    <text evidence="1">Belongs to the helicase family.</text>
</comment>
<dbReference type="Pfam" id="PF21530">
    <property type="entry name" value="Pif1_2B_dom"/>
    <property type="match status" value="1"/>
</dbReference>
<keyword evidence="5" id="KW-1185">Reference proteome</keyword>
<comment type="cofactor">
    <cofactor evidence="1">
        <name>Mg(2+)</name>
        <dbReference type="ChEBI" id="CHEBI:18420"/>
    </cofactor>
</comment>
<sequence>MVLPRGQTIFGPHYRSSFHCVLSLRLVQQSQGLGRPPWRVSGLGCRALSSVNKYAQKRAKELSNEAISAILSCTNTDRTEAPKSKPKKRRTRKEPESRGSSEPLHVDGPRLSPEQAEVVELAASGRNIFYTGSAGCGKSTVLRALVQRLSHMGKRVRVVAPTGRAALAINGTTTWTFAGWSPNSHKLGIEQLRVIAKKKGSAVRRRFRRTDVVIIDEVSMVENLHLERLNQVMRAARHKPGYPAQQYPFGGVQVIVTGDFAQLPPVRPFRHCMECGGEMEWDDEDETHHCGRCSAKYHESEKWAFQSKAWEECDFAYVHLDTIHRQRDADFISLLNKCRLGEAFTPEEVNLLMNHETNTTGAVELYSTREEVRLVNERGFRNLVAKSYSFQCHDTFVWNREKHPHLEGRGDRHADGSLKSLDEHSMDRLVELKCGIPVVLLVNLDMDNGLCNGSQGVVVGWTLPDRSGTQLPLSSGGHGELKEIERTTYKETVDEPVWPIVRFSNGIECPIRAECQVNELGDDEPYSLLCRTQIPLTPAWALSIHRAQGMTLDKVKVDVSKAFVDGQVYVALSRATSLQGLEVVGNARGLAVGVGGNKEVRSFYKRKFGR</sequence>
<dbReference type="InterPro" id="IPR049163">
    <property type="entry name" value="Pif1-like_2B_dom"/>
</dbReference>
<dbReference type="PANTHER" id="PTHR47642">
    <property type="entry name" value="ATP-DEPENDENT DNA HELICASE"/>
    <property type="match status" value="1"/>
</dbReference>
<dbReference type="SMART" id="SM00382">
    <property type="entry name" value="AAA"/>
    <property type="match status" value="1"/>
</dbReference>
<dbReference type="CDD" id="cd18037">
    <property type="entry name" value="DEXSc_Pif1_like"/>
    <property type="match status" value="1"/>
</dbReference>
<dbReference type="EC" id="5.6.2.3" evidence="1"/>
<dbReference type="InterPro" id="IPR027417">
    <property type="entry name" value="P-loop_NTPase"/>
</dbReference>
<name>A0ABR4DQA0_9PEZI</name>
<evidence type="ECO:0000259" key="3">
    <source>
        <dbReference type="SMART" id="SM00382"/>
    </source>
</evidence>
<dbReference type="PANTHER" id="PTHR47642:SF7">
    <property type="entry name" value="ATP-DEPENDENT DNA HELICASE PIF1"/>
    <property type="match status" value="1"/>
</dbReference>
<evidence type="ECO:0000256" key="2">
    <source>
        <dbReference type="SAM" id="MobiDB-lite"/>
    </source>
</evidence>
<evidence type="ECO:0000256" key="1">
    <source>
        <dbReference type="RuleBase" id="RU363044"/>
    </source>
</evidence>
<keyword evidence="1" id="KW-0378">Hydrolase</keyword>